<evidence type="ECO:0000259" key="20">
    <source>
        <dbReference type="PROSITE" id="PS51194"/>
    </source>
</evidence>
<evidence type="ECO:0000256" key="17">
    <source>
        <dbReference type="SAM" id="Coils"/>
    </source>
</evidence>
<evidence type="ECO:0000256" key="4">
    <source>
        <dbReference type="ARBA" id="ARBA00022723"/>
    </source>
</evidence>
<accession>A0A644UCN2</accession>
<evidence type="ECO:0000256" key="8">
    <source>
        <dbReference type="ARBA" id="ARBA00022806"/>
    </source>
</evidence>
<dbReference type="PANTHER" id="PTHR13710">
    <property type="entry name" value="DNA HELICASE RECQ FAMILY MEMBER"/>
    <property type="match status" value="1"/>
</dbReference>
<dbReference type="CDD" id="cd18794">
    <property type="entry name" value="SF2_C_RecQ"/>
    <property type="match status" value="1"/>
</dbReference>
<dbReference type="InterPro" id="IPR002121">
    <property type="entry name" value="HRDC_dom"/>
</dbReference>
<keyword evidence="12" id="KW-0233">DNA recombination</keyword>
<dbReference type="InterPro" id="IPR001650">
    <property type="entry name" value="Helicase_C-like"/>
</dbReference>
<comment type="caution">
    <text evidence="21">The sequence shown here is derived from an EMBL/GenBank/DDBJ whole genome shotgun (WGS) entry which is preliminary data.</text>
</comment>
<dbReference type="GO" id="GO:0005737">
    <property type="term" value="C:cytoplasm"/>
    <property type="evidence" value="ECO:0007669"/>
    <property type="project" value="TreeGrafter"/>
</dbReference>
<dbReference type="GO" id="GO:0030894">
    <property type="term" value="C:replisome"/>
    <property type="evidence" value="ECO:0007669"/>
    <property type="project" value="TreeGrafter"/>
</dbReference>
<name>A0A644UCN2_9ZZZZ</name>
<dbReference type="PROSITE" id="PS51192">
    <property type="entry name" value="HELICASE_ATP_BIND_1"/>
    <property type="match status" value="1"/>
</dbReference>
<dbReference type="SMART" id="SM00341">
    <property type="entry name" value="HRDC"/>
    <property type="match status" value="1"/>
</dbReference>
<dbReference type="SMART" id="SM00956">
    <property type="entry name" value="RQC"/>
    <property type="match status" value="1"/>
</dbReference>
<evidence type="ECO:0000256" key="6">
    <source>
        <dbReference type="ARBA" id="ARBA00022763"/>
    </source>
</evidence>
<evidence type="ECO:0000256" key="12">
    <source>
        <dbReference type="ARBA" id="ARBA00023172"/>
    </source>
</evidence>
<dbReference type="GO" id="GO:0009432">
    <property type="term" value="P:SOS response"/>
    <property type="evidence" value="ECO:0007669"/>
    <property type="project" value="InterPro"/>
</dbReference>
<sequence>MNPQALLKKYFGYDHFRLNQEEVITSALAGKDTLVIMPTGGGKSVCYQIPALMKEGVTIVVSPLIALMKDQVDGLKNSGVAAEFLNSSQSASEQNRVLNLLRNNKLKLCYVAPERISAENALKNLLGETKVSLFAIDEAHCISHWGHDFRPDYLALDSLKEQFPGVPVMALTASADKLTRDDIAVQLKLNNEKRFISSFNRANIWYFVMDKYLIDEFLPVYLDKQKENSGIIYCLSRKSTEMMAADLKSMGYLAECYHAGLERGVRQKVQDDFIHDRIKIIVATIAFGMGIDKPDVRFVIHADLPKNIESYYQETGRAGRDGLRADAILFYSRGDVAKLGYFIDNGTDPEHADIMYRKLEKMSKFAEARQCRRQQLMNYFNEAHHGMCNSCDFCLGKYTTYDGTIPAQKALSAVARLDERYGIKTTVEYLRGADLQKFTPEQKTFKTWGVGKENTEQEWYDVFNQLLSQGLLDVTEGQYPVLKLNDRSREILKGKASVQLLKASEPRKQKAAAPKVSTENEELLKNLKNLRRLIADSEGVPAYMVLGDSSLIEMASLLPLTKEHLKIITGFGDFKINKYGSEFLEVINDYCDKTGIGSRIHLKMPGGGRERKPKMPKTPKLSKVRPGALSLELFRQGKTVEQIAAERELTIQTIYNHLTGFLPTGEIQLHQLIDITKAPAIRAAIKTHGTVSLKTLKEALGDGFQYHEIRAVIEADKK</sequence>
<dbReference type="Gene3D" id="3.40.50.300">
    <property type="entry name" value="P-loop containing nucleotide triphosphate hydrolases"/>
    <property type="match status" value="2"/>
</dbReference>
<evidence type="ECO:0000259" key="19">
    <source>
        <dbReference type="PROSITE" id="PS51192"/>
    </source>
</evidence>
<evidence type="ECO:0000256" key="14">
    <source>
        <dbReference type="ARBA" id="ARBA00023235"/>
    </source>
</evidence>
<dbReference type="Gene3D" id="1.10.10.10">
    <property type="entry name" value="Winged helix-like DNA-binding domain superfamily/Winged helix DNA-binding domain"/>
    <property type="match status" value="1"/>
</dbReference>
<evidence type="ECO:0000256" key="5">
    <source>
        <dbReference type="ARBA" id="ARBA00022741"/>
    </source>
</evidence>
<evidence type="ECO:0000256" key="2">
    <source>
        <dbReference type="ARBA" id="ARBA00001947"/>
    </source>
</evidence>
<dbReference type="GO" id="GO:0016787">
    <property type="term" value="F:hydrolase activity"/>
    <property type="evidence" value="ECO:0007669"/>
    <property type="project" value="UniProtKB-KW"/>
</dbReference>
<dbReference type="InterPro" id="IPR011545">
    <property type="entry name" value="DEAD/DEAH_box_helicase_dom"/>
</dbReference>
<dbReference type="Pfam" id="PF00570">
    <property type="entry name" value="HRDC"/>
    <property type="match status" value="1"/>
</dbReference>
<organism evidence="21">
    <name type="scientific">bioreactor metagenome</name>
    <dbReference type="NCBI Taxonomy" id="1076179"/>
    <lineage>
        <taxon>unclassified sequences</taxon>
        <taxon>metagenomes</taxon>
        <taxon>ecological metagenomes</taxon>
    </lineage>
</organism>
<evidence type="ECO:0000256" key="3">
    <source>
        <dbReference type="ARBA" id="ARBA00005446"/>
    </source>
</evidence>
<gene>
    <name evidence="21" type="primary">recQ_6</name>
    <name evidence="21" type="ORF">SDC9_22600</name>
</gene>
<dbReference type="InterPro" id="IPR027417">
    <property type="entry name" value="P-loop_NTPase"/>
</dbReference>
<dbReference type="EC" id="5.6.2.4" evidence="16"/>
<evidence type="ECO:0000256" key="7">
    <source>
        <dbReference type="ARBA" id="ARBA00022801"/>
    </source>
</evidence>
<dbReference type="InterPro" id="IPR032284">
    <property type="entry name" value="RecQ_Zn-bd"/>
</dbReference>
<keyword evidence="10" id="KW-0067">ATP-binding</keyword>
<evidence type="ECO:0000256" key="15">
    <source>
        <dbReference type="ARBA" id="ARBA00034617"/>
    </source>
</evidence>
<dbReference type="NCBIfam" id="TIGR01389">
    <property type="entry name" value="recQ"/>
    <property type="match status" value="1"/>
</dbReference>
<comment type="cofactor">
    <cofactor evidence="1">
        <name>Mg(2+)</name>
        <dbReference type="ChEBI" id="CHEBI:18420"/>
    </cofactor>
</comment>
<comment type="similarity">
    <text evidence="3">Belongs to the helicase family. RecQ subfamily.</text>
</comment>
<dbReference type="GO" id="GO:0043590">
    <property type="term" value="C:bacterial nucleoid"/>
    <property type="evidence" value="ECO:0007669"/>
    <property type="project" value="TreeGrafter"/>
</dbReference>
<reference evidence="21" key="1">
    <citation type="submission" date="2019-08" db="EMBL/GenBank/DDBJ databases">
        <authorList>
            <person name="Kucharzyk K."/>
            <person name="Murdoch R.W."/>
            <person name="Higgins S."/>
            <person name="Loffler F."/>
        </authorList>
    </citation>
    <scope>NUCLEOTIDE SEQUENCE</scope>
</reference>
<keyword evidence="17" id="KW-0175">Coiled coil</keyword>
<keyword evidence="5" id="KW-0547">Nucleotide-binding</keyword>
<dbReference type="SUPFAM" id="SSF52540">
    <property type="entry name" value="P-loop containing nucleoside triphosphate hydrolases"/>
    <property type="match status" value="1"/>
</dbReference>
<keyword evidence="4" id="KW-0479">Metal-binding</keyword>
<comment type="cofactor">
    <cofactor evidence="2">
        <name>Zn(2+)</name>
        <dbReference type="ChEBI" id="CHEBI:29105"/>
    </cofactor>
</comment>
<dbReference type="InterPro" id="IPR044876">
    <property type="entry name" value="HRDC_dom_sf"/>
</dbReference>
<dbReference type="InterPro" id="IPR010997">
    <property type="entry name" value="HRDC-like_sf"/>
</dbReference>
<dbReference type="SUPFAM" id="SSF47819">
    <property type="entry name" value="HRDC-like"/>
    <property type="match status" value="1"/>
</dbReference>
<dbReference type="GO" id="GO:0003677">
    <property type="term" value="F:DNA binding"/>
    <property type="evidence" value="ECO:0007669"/>
    <property type="project" value="UniProtKB-KW"/>
</dbReference>
<dbReference type="FunFam" id="3.40.50.300:FF:000156">
    <property type="entry name" value="ATP-dependent DNA helicase recQ"/>
    <property type="match status" value="1"/>
</dbReference>
<dbReference type="EMBL" id="VSSQ01000100">
    <property type="protein sequence ID" value="MPL76753.1"/>
    <property type="molecule type" value="Genomic_DNA"/>
</dbReference>
<dbReference type="Pfam" id="PF00271">
    <property type="entry name" value="Helicase_C"/>
    <property type="match status" value="1"/>
</dbReference>
<feature type="coiled-coil region" evidence="17">
    <location>
        <begin position="513"/>
        <end position="540"/>
    </location>
</feature>
<dbReference type="GO" id="GO:0006260">
    <property type="term" value="P:DNA replication"/>
    <property type="evidence" value="ECO:0007669"/>
    <property type="project" value="InterPro"/>
</dbReference>
<dbReference type="InterPro" id="IPR004589">
    <property type="entry name" value="DNA_helicase_ATP-dep_RecQ"/>
</dbReference>
<dbReference type="CDD" id="cd17920">
    <property type="entry name" value="DEXHc_RecQ"/>
    <property type="match status" value="1"/>
</dbReference>
<keyword evidence="8 21" id="KW-0347">Helicase</keyword>
<keyword evidence="6" id="KW-0227">DNA damage</keyword>
<dbReference type="SMART" id="SM00487">
    <property type="entry name" value="DEXDc"/>
    <property type="match status" value="1"/>
</dbReference>
<evidence type="ECO:0000256" key="9">
    <source>
        <dbReference type="ARBA" id="ARBA00022833"/>
    </source>
</evidence>
<feature type="domain" description="Helicase ATP-binding" evidence="19">
    <location>
        <begin position="24"/>
        <end position="193"/>
    </location>
</feature>
<dbReference type="Pfam" id="PF00270">
    <property type="entry name" value="DEAD"/>
    <property type="match status" value="1"/>
</dbReference>
<dbReference type="NCBIfam" id="TIGR00614">
    <property type="entry name" value="recQ_fam"/>
    <property type="match status" value="1"/>
</dbReference>
<dbReference type="FunFam" id="3.40.50.300:FF:000296">
    <property type="entry name" value="ATP-dependent DNA helicase RecQ"/>
    <property type="match status" value="1"/>
</dbReference>
<comment type="catalytic activity">
    <reaction evidence="15">
        <text>Couples ATP hydrolysis with the unwinding of duplex DNA by translocating in the 3'-5' direction.</text>
        <dbReference type="EC" id="5.6.2.4"/>
    </reaction>
</comment>
<dbReference type="GO" id="GO:0006281">
    <property type="term" value="P:DNA repair"/>
    <property type="evidence" value="ECO:0007669"/>
    <property type="project" value="UniProtKB-KW"/>
</dbReference>
<keyword evidence="9" id="KW-0862">Zinc</keyword>
<dbReference type="InterPro" id="IPR036388">
    <property type="entry name" value="WH-like_DNA-bd_sf"/>
</dbReference>
<dbReference type="PROSITE" id="PS50967">
    <property type="entry name" value="HRDC"/>
    <property type="match status" value="1"/>
</dbReference>
<evidence type="ECO:0000256" key="13">
    <source>
        <dbReference type="ARBA" id="ARBA00023204"/>
    </source>
</evidence>
<keyword evidence="7 21" id="KW-0378">Hydrolase</keyword>
<dbReference type="GO" id="GO:0046872">
    <property type="term" value="F:metal ion binding"/>
    <property type="evidence" value="ECO:0007669"/>
    <property type="project" value="UniProtKB-KW"/>
</dbReference>
<dbReference type="Pfam" id="PF14493">
    <property type="entry name" value="HTH_40"/>
    <property type="match status" value="1"/>
</dbReference>
<dbReference type="PROSITE" id="PS51194">
    <property type="entry name" value="HELICASE_CTER"/>
    <property type="match status" value="1"/>
</dbReference>
<dbReference type="GO" id="GO:0009378">
    <property type="term" value="F:four-way junction helicase activity"/>
    <property type="evidence" value="ECO:0007669"/>
    <property type="project" value="TreeGrafter"/>
</dbReference>
<dbReference type="SMART" id="SM00490">
    <property type="entry name" value="HELICc"/>
    <property type="match status" value="1"/>
</dbReference>
<keyword evidence="13" id="KW-0234">DNA repair</keyword>
<dbReference type="InterPro" id="IPR006293">
    <property type="entry name" value="DNA_helicase_ATP-dep_RecQ_bac"/>
</dbReference>
<dbReference type="GO" id="GO:0043138">
    <property type="term" value="F:3'-5' DNA helicase activity"/>
    <property type="evidence" value="ECO:0007669"/>
    <property type="project" value="UniProtKB-EC"/>
</dbReference>
<dbReference type="Pfam" id="PF16124">
    <property type="entry name" value="RecQ_Zn_bind"/>
    <property type="match status" value="1"/>
</dbReference>
<dbReference type="Gene3D" id="1.10.150.80">
    <property type="entry name" value="HRDC domain"/>
    <property type="match status" value="1"/>
</dbReference>
<dbReference type="PANTHER" id="PTHR13710:SF105">
    <property type="entry name" value="ATP-DEPENDENT DNA HELICASE Q1"/>
    <property type="match status" value="1"/>
</dbReference>
<dbReference type="InterPro" id="IPR014001">
    <property type="entry name" value="Helicase_ATP-bd"/>
</dbReference>
<dbReference type="InterPro" id="IPR018982">
    <property type="entry name" value="RQC_domain"/>
</dbReference>
<feature type="domain" description="HRDC" evidence="18">
    <location>
        <begin position="517"/>
        <end position="597"/>
    </location>
</feature>
<evidence type="ECO:0000313" key="21">
    <source>
        <dbReference type="EMBL" id="MPL76753.1"/>
    </source>
</evidence>
<dbReference type="GO" id="GO:0005524">
    <property type="term" value="F:ATP binding"/>
    <property type="evidence" value="ECO:0007669"/>
    <property type="project" value="UniProtKB-KW"/>
</dbReference>
<evidence type="ECO:0000256" key="11">
    <source>
        <dbReference type="ARBA" id="ARBA00023125"/>
    </source>
</evidence>
<evidence type="ECO:0000256" key="16">
    <source>
        <dbReference type="ARBA" id="ARBA00034808"/>
    </source>
</evidence>
<dbReference type="AlphaFoldDB" id="A0A644UCN2"/>
<dbReference type="InterPro" id="IPR036390">
    <property type="entry name" value="WH_DNA-bd_sf"/>
</dbReference>
<dbReference type="InterPro" id="IPR029491">
    <property type="entry name" value="Helicase_HTH"/>
</dbReference>
<proteinExistence type="inferred from homology"/>
<evidence type="ECO:0000256" key="1">
    <source>
        <dbReference type="ARBA" id="ARBA00001946"/>
    </source>
</evidence>
<keyword evidence="14" id="KW-0413">Isomerase</keyword>
<dbReference type="SUPFAM" id="SSF46785">
    <property type="entry name" value="Winged helix' DNA-binding domain"/>
    <property type="match status" value="1"/>
</dbReference>
<feature type="domain" description="Helicase C-terminal" evidence="20">
    <location>
        <begin position="213"/>
        <end position="363"/>
    </location>
</feature>
<dbReference type="Pfam" id="PF09382">
    <property type="entry name" value="RQC"/>
    <property type="match status" value="1"/>
</dbReference>
<dbReference type="GO" id="GO:0006310">
    <property type="term" value="P:DNA recombination"/>
    <property type="evidence" value="ECO:0007669"/>
    <property type="project" value="UniProtKB-KW"/>
</dbReference>
<evidence type="ECO:0000259" key="18">
    <source>
        <dbReference type="PROSITE" id="PS50967"/>
    </source>
</evidence>
<keyword evidence="11" id="KW-0238">DNA-binding</keyword>
<evidence type="ECO:0000256" key="10">
    <source>
        <dbReference type="ARBA" id="ARBA00022840"/>
    </source>
</evidence>
<protein>
    <recommendedName>
        <fullName evidence="16">DNA 3'-5' helicase</fullName>
        <ecNumber evidence="16">5.6.2.4</ecNumber>
    </recommendedName>
</protein>